<keyword evidence="5 7" id="KW-0547">Nucleotide-binding</keyword>
<dbReference type="Pfam" id="PF01975">
    <property type="entry name" value="SurE"/>
    <property type="match status" value="1"/>
</dbReference>
<evidence type="ECO:0000256" key="7">
    <source>
        <dbReference type="HAMAP-Rule" id="MF_00060"/>
    </source>
</evidence>
<evidence type="ECO:0000256" key="1">
    <source>
        <dbReference type="ARBA" id="ARBA00000815"/>
    </source>
</evidence>
<dbReference type="GO" id="GO:0008253">
    <property type="term" value="F:5'-nucleotidase activity"/>
    <property type="evidence" value="ECO:0007669"/>
    <property type="project" value="UniProtKB-UniRule"/>
</dbReference>
<evidence type="ECO:0000256" key="3">
    <source>
        <dbReference type="ARBA" id="ARBA00022490"/>
    </source>
</evidence>
<protein>
    <recommendedName>
        <fullName evidence="7">5'/3'-nucleotidase SurE</fullName>
        <ecNumber evidence="7">3.1.3.5</ecNumber>
        <ecNumber evidence="7">3.1.3.6</ecNumber>
    </recommendedName>
    <alternativeName>
        <fullName evidence="7">Exopolyphosphatase</fullName>
        <ecNumber evidence="7">3.6.1.11</ecNumber>
    </alternativeName>
    <alternativeName>
        <fullName evidence="7">Nucleoside monophosphate phosphohydrolase</fullName>
    </alternativeName>
</protein>
<comment type="caution">
    <text evidence="9">The sequence shown here is derived from an EMBL/GenBank/DDBJ whole genome shotgun (WGS) entry which is preliminary data.</text>
</comment>
<dbReference type="GO" id="GO:0046872">
    <property type="term" value="F:metal ion binding"/>
    <property type="evidence" value="ECO:0007669"/>
    <property type="project" value="UniProtKB-UniRule"/>
</dbReference>
<dbReference type="AlphaFoldDB" id="A0A4R1NML5"/>
<comment type="similarity">
    <text evidence="2 7">Belongs to the SurE nucleotidase family.</text>
</comment>
<gene>
    <name evidence="7" type="primary">surE</name>
    <name evidence="9" type="ORF">EZJ58_4210</name>
</gene>
<evidence type="ECO:0000256" key="6">
    <source>
        <dbReference type="ARBA" id="ARBA00022801"/>
    </source>
</evidence>
<keyword evidence="4 7" id="KW-0479">Metal-binding</keyword>
<proteinExistence type="inferred from homology"/>
<evidence type="ECO:0000256" key="2">
    <source>
        <dbReference type="ARBA" id="ARBA00011062"/>
    </source>
</evidence>
<comment type="function">
    <text evidence="7">Nucleotidase with a broad substrate specificity as it can dephosphorylate various ribo- and deoxyribonucleoside 5'-monophosphates and ribonucleoside 3'-monophosphates with highest affinity to 3'-AMP. Also hydrolyzes polyphosphate (exopolyphosphatase activity) with the preference for short-chain-length substrates (P20-25). Might be involved in the regulation of dNTP and NTP pools, and in the turnover of 3'-mononucleotides produced by numerous intracellular RNases (T1, T2, and F) during the degradation of various RNAs.</text>
</comment>
<dbReference type="GO" id="GO:0004309">
    <property type="term" value="F:exopolyphosphatase activity"/>
    <property type="evidence" value="ECO:0007669"/>
    <property type="project" value="UniProtKB-UniRule"/>
</dbReference>
<dbReference type="PANTHER" id="PTHR30457">
    <property type="entry name" value="5'-NUCLEOTIDASE SURE"/>
    <property type="match status" value="1"/>
</dbReference>
<dbReference type="PANTHER" id="PTHR30457:SF12">
    <property type="entry name" value="5'_3'-NUCLEOTIDASE SURE"/>
    <property type="match status" value="1"/>
</dbReference>
<keyword evidence="10" id="KW-1185">Reference proteome</keyword>
<evidence type="ECO:0000313" key="10">
    <source>
        <dbReference type="Proteomes" id="UP000294555"/>
    </source>
</evidence>
<comment type="catalytic activity">
    <reaction evidence="7">
        <text>a ribonucleoside 3'-phosphate + H2O = a ribonucleoside + phosphate</text>
        <dbReference type="Rhea" id="RHEA:10144"/>
        <dbReference type="ChEBI" id="CHEBI:13197"/>
        <dbReference type="ChEBI" id="CHEBI:15377"/>
        <dbReference type="ChEBI" id="CHEBI:18254"/>
        <dbReference type="ChEBI" id="CHEBI:43474"/>
        <dbReference type="EC" id="3.1.3.6"/>
    </reaction>
</comment>
<dbReference type="EC" id="3.6.1.11" evidence="7"/>
<accession>A0A4R1NML5</accession>
<dbReference type="InterPro" id="IPR030048">
    <property type="entry name" value="SurE"/>
</dbReference>
<reference evidence="9 10" key="1">
    <citation type="submission" date="2019-02" db="EMBL/GenBank/DDBJ databases">
        <title>Investigation of anaerobic lignin degradation for improved lignocellulosic biofuels.</title>
        <authorList>
            <person name="Deangelis K."/>
        </authorList>
    </citation>
    <scope>NUCLEOTIDE SEQUENCE [LARGE SCALE GENOMIC DNA]</scope>
    <source>
        <strain evidence="9 10">159R</strain>
    </source>
</reference>
<name>A0A4R1NML5_9GAMM</name>
<dbReference type="EMBL" id="SJOI01000001">
    <property type="protein sequence ID" value="TCL05986.1"/>
    <property type="molecule type" value="Genomic_DNA"/>
</dbReference>
<dbReference type="InterPro" id="IPR002828">
    <property type="entry name" value="SurE-like_Pase/nucleotidase"/>
</dbReference>
<feature type="domain" description="Survival protein SurE-like phosphatase/nucleotidase" evidence="8">
    <location>
        <begin position="7"/>
        <end position="188"/>
    </location>
</feature>
<comment type="cofactor">
    <cofactor evidence="7">
        <name>a divalent metal cation</name>
        <dbReference type="ChEBI" id="CHEBI:60240"/>
    </cofactor>
    <text evidence="7">Binds 1 divalent metal cation per subunit.</text>
</comment>
<sequence>MKIVNRVLLTNDDGFDAPGLALLAQAAGEIAEEVWIVAPSQDKSGVANSLSMRAPVRVVKRGERLFAVYGTPADCVAFAIRQAMQDTPPDLVLSGINNGSNLGFETLLSGTVGAATTGMLLGVPSIALSQNRDPDNEVNWDSARHHVVKTLRQLLQHPWDKQVCLNVNFPDIAADKVKGIRVTAQGMGKVDGLTVDATRDPHGEDYFWIRVQHGRLDRPANSELKLNEEGYISVTPLTFERTQTNEYQRLATLYRQDF</sequence>
<dbReference type="NCBIfam" id="TIGR00087">
    <property type="entry name" value="surE"/>
    <property type="match status" value="1"/>
</dbReference>
<dbReference type="RefSeq" id="WP_132925010.1">
    <property type="nucleotide sequence ID" value="NZ_SJOI01000001.1"/>
</dbReference>
<dbReference type="GO" id="GO:0008254">
    <property type="term" value="F:3'-nucleotidase activity"/>
    <property type="evidence" value="ECO:0007669"/>
    <property type="project" value="UniProtKB-UniRule"/>
</dbReference>
<comment type="subcellular location">
    <subcellularLocation>
        <location evidence="7">Cytoplasm</location>
    </subcellularLocation>
</comment>
<feature type="binding site" evidence="7">
    <location>
        <position position="12"/>
    </location>
    <ligand>
        <name>a divalent metal cation</name>
        <dbReference type="ChEBI" id="CHEBI:60240"/>
    </ligand>
</feature>
<dbReference type="NCBIfam" id="NF001490">
    <property type="entry name" value="PRK00346.1-4"/>
    <property type="match status" value="1"/>
</dbReference>
<dbReference type="GO" id="GO:0005737">
    <property type="term" value="C:cytoplasm"/>
    <property type="evidence" value="ECO:0007669"/>
    <property type="project" value="UniProtKB-SubCell"/>
</dbReference>
<dbReference type="OrthoDB" id="9780815at2"/>
<organism evidence="9 10">
    <name type="scientific">Sodalis ligni</name>
    <dbReference type="NCBI Taxonomy" id="2697027"/>
    <lineage>
        <taxon>Bacteria</taxon>
        <taxon>Pseudomonadati</taxon>
        <taxon>Pseudomonadota</taxon>
        <taxon>Gammaproteobacteria</taxon>
        <taxon>Enterobacterales</taxon>
        <taxon>Bruguierivoracaceae</taxon>
        <taxon>Sodalis</taxon>
    </lineage>
</organism>
<dbReference type="EC" id="3.1.3.6" evidence="7"/>
<evidence type="ECO:0000256" key="4">
    <source>
        <dbReference type="ARBA" id="ARBA00022723"/>
    </source>
</evidence>
<comment type="catalytic activity">
    <reaction evidence="1 7">
        <text>a ribonucleoside 5'-phosphate + H2O = a ribonucleoside + phosphate</text>
        <dbReference type="Rhea" id="RHEA:12484"/>
        <dbReference type="ChEBI" id="CHEBI:15377"/>
        <dbReference type="ChEBI" id="CHEBI:18254"/>
        <dbReference type="ChEBI" id="CHEBI:43474"/>
        <dbReference type="ChEBI" id="CHEBI:58043"/>
        <dbReference type="EC" id="3.1.3.5"/>
    </reaction>
</comment>
<dbReference type="Gene3D" id="3.40.1210.10">
    <property type="entry name" value="Survival protein SurE-like phosphatase/nucleotidase"/>
    <property type="match status" value="1"/>
</dbReference>
<dbReference type="GO" id="GO:0000166">
    <property type="term" value="F:nucleotide binding"/>
    <property type="evidence" value="ECO:0007669"/>
    <property type="project" value="UniProtKB-KW"/>
</dbReference>
<feature type="binding site" evidence="7">
    <location>
        <position position="13"/>
    </location>
    <ligand>
        <name>a divalent metal cation</name>
        <dbReference type="ChEBI" id="CHEBI:60240"/>
    </ligand>
</feature>
<dbReference type="HAMAP" id="MF_00060">
    <property type="entry name" value="SurE"/>
    <property type="match status" value="1"/>
</dbReference>
<evidence type="ECO:0000256" key="5">
    <source>
        <dbReference type="ARBA" id="ARBA00022741"/>
    </source>
</evidence>
<dbReference type="SUPFAM" id="SSF64167">
    <property type="entry name" value="SurE-like"/>
    <property type="match status" value="1"/>
</dbReference>
<dbReference type="InterPro" id="IPR036523">
    <property type="entry name" value="SurE-like_sf"/>
</dbReference>
<dbReference type="EC" id="3.1.3.5" evidence="7"/>
<keyword evidence="6 7" id="KW-0378">Hydrolase</keyword>
<feature type="binding site" evidence="7">
    <location>
        <position position="44"/>
    </location>
    <ligand>
        <name>a divalent metal cation</name>
        <dbReference type="ChEBI" id="CHEBI:60240"/>
    </ligand>
</feature>
<feature type="binding site" evidence="7">
    <location>
        <position position="97"/>
    </location>
    <ligand>
        <name>a divalent metal cation</name>
        <dbReference type="ChEBI" id="CHEBI:60240"/>
    </ligand>
</feature>
<evidence type="ECO:0000259" key="8">
    <source>
        <dbReference type="Pfam" id="PF01975"/>
    </source>
</evidence>
<keyword evidence="3 7" id="KW-0963">Cytoplasm</keyword>
<evidence type="ECO:0000313" key="9">
    <source>
        <dbReference type="EMBL" id="TCL05986.1"/>
    </source>
</evidence>
<comment type="catalytic activity">
    <reaction evidence="7">
        <text>[phosphate](n) + H2O = [phosphate](n-1) + phosphate + H(+)</text>
        <dbReference type="Rhea" id="RHEA:21528"/>
        <dbReference type="Rhea" id="RHEA-COMP:9859"/>
        <dbReference type="Rhea" id="RHEA-COMP:14279"/>
        <dbReference type="ChEBI" id="CHEBI:15377"/>
        <dbReference type="ChEBI" id="CHEBI:15378"/>
        <dbReference type="ChEBI" id="CHEBI:16838"/>
        <dbReference type="ChEBI" id="CHEBI:43474"/>
        <dbReference type="EC" id="3.6.1.11"/>
    </reaction>
</comment>
<dbReference type="Proteomes" id="UP000294555">
    <property type="component" value="Unassembled WGS sequence"/>
</dbReference>